<dbReference type="Proteomes" id="UP000228934">
    <property type="component" value="Unassembled WGS sequence"/>
</dbReference>
<dbReference type="EMBL" id="KV934112">
    <property type="protein sequence ID" value="PIO29305.1"/>
    <property type="molecule type" value="Genomic_DNA"/>
</dbReference>
<evidence type="ECO:0000313" key="3">
    <source>
        <dbReference type="Proteomes" id="UP000228934"/>
    </source>
</evidence>
<keyword evidence="1" id="KW-0472">Membrane</keyword>
<keyword evidence="3" id="KW-1185">Reference proteome</keyword>
<evidence type="ECO:0000313" key="2">
    <source>
        <dbReference type="EMBL" id="PIO29305.1"/>
    </source>
</evidence>
<accession>A0A2G9RNG1</accession>
<evidence type="ECO:0000256" key="1">
    <source>
        <dbReference type="SAM" id="Phobius"/>
    </source>
</evidence>
<keyword evidence="1" id="KW-0812">Transmembrane</keyword>
<sequence length="60" mass="7056">MFYFYYVLLYLLCRYDMSYCYTVMLLYFVLLLTIICLAGTPFSCSTDLFILTATVFALTI</sequence>
<reference evidence="3" key="1">
    <citation type="journal article" date="2017" name="Nat. Commun.">
        <title>The North American bullfrog draft genome provides insight into hormonal regulation of long noncoding RNA.</title>
        <authorList>
            <person name="Hammond S.A."/>
            <person name="Warren R.L."/>
            <person name="Vandervalk B.P."/>
            <person name="Kucuk E."/>
            <person name="Khan H."/>
            <person name="Gibb E.A."/>
            <person name="Pandoh P."/>
            <person name="Kirk H."/>
            <person name="Zhao Y."/>
            <person name="Jones M."/>
            <person name="Mungall A.J."/>
            <person name="Coope R."/>
            <person name="Pleasance S."/>
            <person name="Moore R.A."/>
            <person name="Holt R.A."/>
            <person name="Round J.M."/>
            <person name="Ohora S."/>
            <person name="Walle B.V."/>
            <person name="Veldhoen N."/>
            <person name="Helbing C.C."/>
            <person name="Birol I."/>
        </authorList>
    </citation>
    <scope>NUCLEOTIDE SEQUENCE [LARGE SCALE GENOMIC DNA]</scope>
</reference>
<name>A0A2G9RNG1_AQUCT</name>
<gene>
    <name evidence="2" type="ORF">AB205_0019640</name>
</gene>
<organism evidence="2 3">
    <name type="scientific">Aquarana catesbeiana</name>
    <name type="common">American bullfrog</name>
    <name type="synonym">Rana catesbeiana</name>
    <dbReference type="NCBI Taxonomy" id="8400"/>
    <lineage>
        <taxon>Eukaryota</taxon>
        <taxon>Metazoa</taxon>
        <taxon>Chordata</taxon>
        <taxon>Craniata</taxon>
        <taxon>Vertebrata</taxon>
        <taxon>Euteleostomi</taxon>
        <taxon>Amphibia</taxon>
        <taxon>Batrachia</taxon>
        <taxon>Anura</taxon>
        <taxon>Neobatrachia</taxon>
        <taxon>Ranoidea</taxon>
        <taxon>Ranidae</taxon>
        <taxon>Aquarana</taxon>
    </lineage>
</organism>
<dbReference type="AlphaFoldDB" id="A0A2G9RNG1"/>
<protein>
    <submittedName>
        <fullName evidence="2">Uncharacterized protein</fullName>
    </submittedName>
</protein>
<keyword evidence="1" id="KW-1133">Transmembrane helix</keyword>
<proteinExistence type="predicted"/>
<feature type="transmembrane region" description="Helical" evidence="1">
    <location>
        <begin position="21"/>
        <end position="42"/>
    </location>
</feature>